<feature type="compositionally biased region" description="Low complexity" evidence="6">
    <location>
        <begin position="837"/>
        <end position="848"/>
    </location>
</feature>
<feature type="compositionally biased region" description="Basic residues" evidence="6">
    <location>
        <begin position="407"/>
        <end position="416"/>
    </location>
</feature>
<dbReference type="Gene3D" id="2.30.30.60">
    <property type="match status" value="1"/>
</dbReference>
<dbReference type="Gene3D" id="1.10.238.10">
    <property type="entry name" value="EF-hand"/>
    <property type="match status" value="1"/>
</dbReference>
<reference evidence="9" key="2">
    <citation type="submission" date="2021-10" db="EMBL/GenBank/DDBJ databases">
        <title>Phylogenomics reveals ancestral predisposition of the termite-cultivated fungus Termitomyces towards a domesticated lifestyle.</title>
        <authorList>
            <person name="Auxier B."/>
            <person name="Grum-Grzhimaylo A."/>
            <person name="Cardenas M.E."/>
            <person name="Lodge J.D."/>
            <person name="Laessoe T."/>
            <person name="Pedersen O."/>
            <person name="Smith M.E."/>
            <person name="Kuyper T.W."/>
            <person name="Franco-Molano E.A."/>
            <person name="Baroni T.J."/>
            <person name="Aanen D.K."/>
        </authorList>
    </citation>
    <scope>NUCLEOTIDE SEQUENCE</scope>
    <source>
        <strain evidence="9">D49</strain>
    </source>
</reference>
<feature type="transmembrane region" description="Helical" evidence="7">
    <location>
        <begin position="139"/>
        <end position="168"/>
    </location>
</feature>
<dbReference type="OrthoDB" id="544685at2759"/>
<feature type="compositionally biased region" description="Acidic residues" evidence="6">
    <location>
        <begin position="386"/>
        <end position="397"/>
    </location>
</feature>
<evidence type="ECO:0000256" key="5">
    <source>
        <dbReference type="ARBA" id="ARBA00023136"/>
    </source>
</evidence>
<dbReference type="InterPro" id="IPR058650">
    <property type="entry name" value="Msy1/2-like"/>
</dbReference>
<proteinExistence type="predicted"/>
<dbReference type="InterPro" id="IPR002048">
    <property type="entry name" value="EF_hand_dom"/>
</dbReference>
<dbReference type="PANTHER" id="PTHR31323:SF1">
    <property type="entry name" value="MECHANOSENSITIVE ION CHANNEL PROTEIN"/>
    <property type="match status" value="1"/>
</dbReference>
<feature type="region of interest" description="Disordered" evidence="6">
    <location>
        <begin position="830"/>
        <end position="891"/>
    </location>
</feature>
<accession>A0A9P7FNY8</accession>
<dbReference type="InterPro" id="IPR018247">
    <property type="entry name" value="EF_Hand_1_Ca_BS"/>
</dbReference>
<evidence type="ECO:0000256" key="3">
    <source>
        <dbReference type="ARBA" id="ARBA00022837"/>
    </source>
</evidence>
<feature type="transmembrane region" description="Helical" evidence="7">
    <location>
        <begin position="287"/>
        <end position="309"/>
    </location>
</feature>
<feature type="transmembrane region" description="Helical" evidence="7">
    <location>
        <begin position="244"/>
        <end position="262"/>
    </location>
</feature>
<dbReference type="InterPro" id="IPR011992">
    <property type="entry name" value="EF-hand-dom_pair"/>
</dbReference>
<keyword evidence="2 7" id="KW-0812">Transmembrane</keyword>
<feature type="compositionally biased region" description="Acidic residues" evidence="6">
    <location>
        <begin position="44"/>
        <end position="55"/>
    </location>
</feature>
<sequence length="891" mass="100569">MSSPPYEQSASTNNLQEPQDSPAYYPSPTVPGVSKEKEKKASVTDDESETLPDEFDTSKSRPTVHYIDQLNPDAAPAPAYTRSDSADITSRPSSIATDDEDSEDYDWSGEEDLADEEANFEERMGLRKTERKGWGFKRIITLLFSTIIGSTFLAGILVVPGVLVHIYWYNPNPTDHRRYVKDNVQAWLFWAASNLVISWYLAMIVDVIPVLVRFFISASWGHVSEHVKTRIEMYDSVKNNIKPVLYAASGWVSWVIIFGNIYDLYNAQKPDQSRAAYTQRLEDVVEFFFFFALVICVKRMLSHTIAFFFHRTAYKERVESAQEALKVVEALRQYRPKASARTKKSPGTWTPLFGSGGTQLSDNEHYRSLKSALRSATPRLRRQYDADDGADGDDEDGDRTLVDSAKRGRFSRKGKEKRKDKDRDRLSWLQSSGPNERTPPPTGPADLGEREGLPSFSEGTSVHRYPPSMPNVNETEGGGGGGEVPFVQAAKVLKNAVLHDARNIKGKNIGDGSMAWNISSTQEAKRLARAIYTQFKDRRRRYLLPSDFYPAFPSEADAEAAFRIFDKDNNGDISRGEIKTTLVRVYKERRFLSRSMRDVGAALKTLDYILLFFAMIVLFFISLSVFGVDVGSSLTSVYSIGIAASFIFKNSASSAFDAIIFLFVSHPYDTGDRCFIDDENLVVKKVGLFATVFTRSDGTETYYFNSQLFTKLITNKMFENVTMQVAWRTPLEKLDELQRLMNEWLSTEENRWFDPATSVSLQHIEFQRYLTITIGIGHNGNWQVRAKDWDLRLKRKTAFHAAVQYYCRQLDITYFESPIPVIYADPHKQRHTPLAAPSGTPQSPSSPTMDAGEQAMKPTLGFLPPASTRTTQLRARKSRSTKAGVRGLDAG</sequence>
<dbReference type="InterPro" id="IPR010920">
    <property type="entry name" value="LSM_dom_sf"/>
</dbReference>
<feature type="region of interest" description="Disordered" evidence="6">
    <location>
        <begin position="1"/>
        <end position="114"/>
    </location>
</feature>
<dbReference type="InterPro" id="IPR023408">
    <property type="entry name" value="MscS_beta-dom_sf"/>
</dbReference>
<evidence type="ECO:0000256" key="6">
    <source>
        <dbReference type="SAM" id="MobiDB-lite"/>
    </source>
</evidence>
<dbReference type="AlphaFoldDB" id="A0A9P7FNY8"/>
<name>A0A9P7FNY8_9AGAR</name>
<evidence type="ECO:0000313" key="10">
    <source>
        <dbReference type="Proteomes" id="UP000717328"/>
    </source>
</evidence>
<dbReference type="SUPFAM" id="SSF50182">
    <property type="entry name" value="Sm-like ribonucleoproteins"/>
    <property type="match status" value="1"/>
</dbReference>
<dbReference type="GO" id="GO:0016020">
    <property type="term" value="C:membrane"/>
    <property type="evidence" value="ECO:0007669"/>
    <property type="project" value="UniProtKB-SubCell"/>
</dbReference>
<keyword evidence="5 7" id="KW-0472">Membrane</keyword>
<dbReference type="PROSITE" id="PS50222">
    <property type="entry name" value="EF_HAND_2"/>
    <property type="match status" value="1"/>
</dbReference>
<feature type="region of interest" description="Disordered" evidence="6">
    <location>
        <begin position="337"/>
        <end position="356"/>
    </location>
</feature>
<feature type="region of interest" description="Disordered" evidence="6">
    <location>
        <begin position="377"/>
        <end position="467"/>
    </location>
</feature>
<gene>
    <name evidence="9" type="ORF">H0H81_011192</name>
</gene>
<dbReference type="Proteomes" id="UP000717328">
    <property type="component" value="Unassembled WGS sequence"/>
</dbReference>
<feature type="transmembrane region" description="Helical" evidence="7">
    <location>
        <begin position="197"/>
        <end position="223"/>
    </location>
</feature>
<evidence type="ECO:0000259" key="8">
    <source>
        <dbReference type="PROSITE" id="PS50222"/>
    </source>
</evidence>
<evidence type="ECO:0000256" key="1">
    <source>
        <dbReference type="ARBA" id="ARBA00004370"/>
    </source>
</evidence>
<dbReference type="GO" id="GO:0005262">
    <property type="term" value="F:calcium channel activity"/>
    <property type="evidence" value="ECO:0007669"/>
    <property type="project" value="TreeGrafter"/>
</dbReference>
<comment type="caution">
    <text evidence="9">The sequence shown here is derived from an EMBL/GenBank/DDBJ whole genome shotgun (WGS) entry which is preliminary data.</text>
</comment>
<feature type="compositionally biased region" description="Basic and acidic residues" evidence="6">
    <location>
        <begin position="417"/>
        <end position="426"/>
    </location>
</feature>
<comment type="subcellular location">
    <subcellularLocation>
        <location evidence="1">Membrane</location>
    </subcellularLocation>
</comment>
<dbReference type="SUPFAM" id="SSF47473">
    <property type="entry name" value="EF-hand"/>
    <property type="match status" value="1"/>
</dbReference>
<organism evidence="9 10">
    <name type="scientific">Sphagnurus paluster</name>
    <dbReference type="NCBI Taxonomy" id="117069"/>
    <lineage>
        <taxon>Eukaryota</taxon>
        <taxon>Fungi</taxon>
        <taxon>Dikarya</taxon>
        <taxon>Basidiomycota</taxon>
        <taxon>Agaricomycotina</taxon>
        <taxon>Agaricomycetes</taxon>
        <taxon>Agaricomycetidae</taxon>
        <taxon>Agaricales</taxon>
        <taxon>Tricholomatineae</taxon>
        <taxon>Lyophyllaceae</taxon>
        <taxon>Sphagnurus</taxon>
    </lineage>
</organism>
<feature type="compositionally biased region" description="Polar residues" evidence="6">
    <location>
        <begin position="1"/>
        <end position="19"/>
    </location>
</feature>
<dbReference type="Pfam" id="PF00924">
    <property type="entry name" value="MS_channel_2nd"/>
    <property type="match status" value="1"/>
</dbReference>
<dbReference type="EMBL" id="JABCKI010006088">
    <property type="protein sequence ID" value="KAG5635453.1"/>
    <property type="molecule type" value="Genomic_DNA"/>
</dbReference>
<reference evidence="9" key="1">
    <citation type="submission" date="2021-02" db="EMBL/GenBank/DDBJ databases">
        <authorList>
            <person name="Nieuwenhuis M."/>
            <person name="Van De Peppel L.J.J."/>
        </authorList>
    </citation>
    <scope>NUCLEOTIDE SEQUENCE</scope>
    <source>
        <strain evidence="9">D49</strain>
    </source>
</reference>
<keyword evidence="4 7" id="KW-1133">Transmembrane helix</keyword>
<dbReference type="Pfam" id="PF25886">
    <property type="entry name" value="Msy1"/>
    <property type="match status" value="1"/>
</dbReference>
<dbReference type="GO" id="GO:0005509">
    <property type="term" value="F:calcium ion binding"/>
    <property type="evidence" value="ECO:0007669"/>
    <property type="project" value="InterPro"/>
</dbReference>
<protein>
    <recommendedName>
        <fullName evidence="8">EF-hand domain-containing protein</fullName>
    </recommendedName>
</protein>
<feature type="domain" description="EF-hand" evidence="8">
    <location>
        <begin position="553"/>
        <end position="588"/>
    </location>
</feature>
<keyword evidence="3" id="KW-0106">Calcium</keyword>
<keyword evidence="10" id="KW-1185">Reference proteome</keyword>
<feature type="transmembrane region" description="Helical" evidence="7">
    <location>
        <begin position="606"/>
        <end position="628"/>
    </location>
</feature>
<feature type="compositionally biased region" description="Acidic residues" evidence="6">
    <location>
        <begin position="97"/>
        <end position="114"/>
    </location>
</feature>
<dbReference type="PANTHER" id="PTHR31323">
    <property type="entry name" value="MECHANOSENSITIVE ION CHANNEL PROTEIN MSY2"/>
    <property type="match status" value="1"/>
</dbReference>
<dbReference type="PROSITE" id="PS00018">
    <property type="entry name" value="EF_HAND_1"/>
    <property type="match status" value="1"/>
</dbReference>
<feature type="compositionally biased region" description="Polar residues" evidence="6">
    <location>
        <begin position="82"/>
        <end position="96"/>
    </location>
</feature>
<evidence type="ECO:0000256" key="4">
    <source>
        <dbReference type="ARBA" id="ARBA00022989"/>
    </source>
</evidence>
<evidence type="ECO:0000256" key="7">
    <source>
        <dbReference type="SAM" id="Phobius"/>
    </source>
</evidence>
<dbReference type="InterPro" id="IPR006685">
    <property type="entry name" value="MscS_channel_2nd"/>
</dbReference>
<evidence type="ECO:0000256" key="2">
    <source>
        <dbReference type="ARBA" id="ARBA00022692"/>
    </source>
</evidence>
<feature type="transmembrane region" description="Helical" evidence="7">
    <location>
        <begin position="640"/>
        <end position="664"/>
    </location>
</feature>
<dbReference type="GO" id="GO:0006874">
    <property type="term" value="P:intracellular calcium ion homeostasis"/>
    <property type="evidence" value="ECO:0007669"/>
    <property type="project" value="TreeGrafter"/>
</dbReference>
<feature type="compositionally biased region" description="Basic and acidic residues" evidence="6">
    <location>
        <begin position="34"/>
        <end position="43"/>
    </location>
</feature>
<evidence type="ECO:0000313" key="9">
    <source>
        <dbReference type="EMBL" id="KAG5635453.1"/>
    </source>
</evidence>